<dbReference type="SUPFAM" id="SSF51197">
    <property type="entry name" value="Clavaminate synthase-like"/>
    <property type="match status" value="1"/>
</dbReference>
<dbReference type="AlphaFoldDB" id="A0A8T0T2I6"/>
<evidence type="ECO:0000256" key="1">
    <source>
        <dbReference type="SAM" id="Phobius"/>
    </source>
</evidence>
<keyword evidence="1" id="KW-1133">Transmembrane helix</keyword>
<organism evidence="2 3">
    <name type="scientific">Panicum virgatum</name>
    <name type="common">Blackwell switchgrass</name>
    <dbReference type="NCBI Taxonomy" id="38727"/>
    <lineage>
        <taxon>Eukaryota</taxon>
        <taxon>Viridiplantae</taxon>
        <taxon>Streptophyta</taxon>
        <taxon>Embryophyta</taxon>
        <taxon>Tracheophyta</taxon>
        <taxon>Spermatophyta</taxon>
        <taxon>Magnoliopsida</taxon>
        <taxon>Liliopsida</taxon>
        <taxon>Poales</taxon>
        <taxon>Poaceae</taxon>
        <taxon>PACMAD clade</taxon>
        <taxon>Panicoideae</taxon>
        <taxon>Panicodae</taxon>
        <taxon>Paniceae</taxon>
        <taxon>Panicinae</taxon>
        <taxon>Panicum</taxon>
        <taxon>Panicum sect. Hiantes</taxon>
    </lineage>
</organism>
<evidence type="ECO:0000313" key="3">
    <source>
        <dbReference type="Proteomes" id="UP000823388"/>
    </source>
</evidence>
<sequence>MADESWRIPMLVQELAAKVQLPPSRYVQPEQYHPVSLVVAAEKPEPIPVIDLSRLLAADSADDEGSKLRFALQSWGLFLVILSALVLVFLACC</sequence>
<dbReference type="InterPro" id="IPR027443">
    <property type="entry name" value="IPNS-like_sf"/>
</dbReference>
<keyword evidence="1" id="KW-0472">Membrane</keyword>
<comment type="caution">
    <text evidence="2">The sequence shown here is derived from an EMBL/GenBank/DDBJ whole genome shotgun (WGS) entry which is preliminary data.</text>
</comment>
<keyword evidence="3" id="KW-1185">Reference proteome</keyword>
<dbReference type="Proteomes" id="UP000823388">
    <property type="component" value="Chromosome 4N"/>
</dbReference>
<reference evidence="2 3" key="1">
    <citation type="submission" date="2020-05" db="EMBL/GenBank/DDBJ databases">
        <title>WGS assembly of Panicum virgatum.</title>
        <authorList>
            <person name="Lovell J.T."/>
            <person name="Jenkins J."/>
            <person name="Shu S."/>
            <person name="Juenger T.E."/>
            <person name="Schmutz J."/>
        </authorList>
    </citation>
    <scope>NUCLEOTIDE SEQUENCE [LARGE SCALE GENOMIC DNA]</scope>
    <source>
        <strain evidence="3">cv. AP13</strain>
    </source>
</reference>
<keyword evidence="1" id="KW-0812">Transmembrane</keyword>
<gene>
    <name evidence="2" type="ORF">PVAP13_4NG070417</name>
</gene>
<dbReference type="EMBL" id="CM029044">
    <property type="protein sequence ID" value="KAG2604537.1"/>
    <property type="molecule type" value="Genomic_DNA"/>
</dbReference>
<protein>
    <submittedName>
        <fullName evidence="2">Uncharacterized protein</fullName>
    </submittedName>
</protein>
<name>A0A8T0T2I6_PANVG</name>
<proteinExistence type="predicted"/>
<dbReference type="Gene3D" id="2.60.120.330">
    <property type="entry name" value="B-lactam Antibiotic, Isopenicillin N Synthase, Chain"/>
    <property type="match status" value="1"/>
</dbReference>
<evidence type="ECO:0000313" key="2">
    <source>
        <dbReference type="EMBL" id="KAG2604537.1"/>
    </source>
</evidence>
<accession>A0A8T0T2I6</accession>
<feature type="transmembrane region" description="Helical" evidence="1">
    <location>
        <begin position="72"/>
        <end position="92"/>
    </location>
</feature>